<feature type="region of interest" description="Disordered" evidence="1">
    <location>
        <begin position="507"/>
        <end position="560"/>
    </location>
</feature>
<protein>
    <recommendedName>
        <fullName evidence="4">Cyclic nucleotide-binding domain-containing protein</fullName>
    </recommendedName>
</protein>
<evidence type="ECO:0000313" key="2">
    <source>
        <dbReference type="EMBL" id="CAK0829254.1"/>
    </source>
</evidence>
<dbReference type="InterPro" id="IPR014710">
    <property type="entry name" value="RmlC-like_jellyroll"/>
</dbReference>
<dbReference type="Proteomes" id="UP001189429">
    <property type="component" value="Unassembled WGS sequence"/>
</dbReference>
<evidence type="ECO:0000313" key="3">
    <source>
        <dbReference type="Proteomes" id="UP001189429"/>
    </source>
</evidence>
<evidence type="ECO:0008006" key="4">
    <source>
        <dbReference type="Google" id="ProtNLM"/>
    </source>
</evidence>
<reference evidence="2" key="1">
    <citation type="submission" date="2023-10" db="EMBL/GenBank/DDBJ databases">
        <authorList>
            <person name="Chen Y."/>
            <person name="Shah S."/>
            <person name="Dougan E. K."/>
            <person name="Thang M."/>
            <person name="Chan C."/>
        </authorList>
    </citation>
    <scope>NUCLEOTIDE SEQUENCE [LARGE SCALE GENOMIC DNA]</scope>
</reference>
<comment type="caution">
    <text evidence="2">The sequence shown here is derived from an EMBL/GenBank/DDBJ whole genome shotgun (WGS) entry which is preliminary data.</text>
</comment>
<evidence type="ECO:0000256" key="1">
    <source>
        <dbReference type="SAM" id="MobiDB-lite"/>
    </source>
</evidence>
<dbReference type="EMBL" id="CAUYUJ010010391">
    <property type="protein sequence ID" value="CAK0829254.1"/>
    <property type="molecule type" value="Genomic_DNA"/>
</dbReference>
<dbReference type="SUPFAM" id="SSF51206">
    <property type="entry name" value="cAMP-binding domain-like"/>
    <property type="match status" value="1"/>
</dbReference>
<dbReference type="InterPro" id="IPR018490">
    <property type="entry name" value="cNMP-bd_dom_sf"/>
</dbReference>
<dbReference type="Gene3D" id="2.60.120.10">
    <property type="entry name" value="Jelly Rolls"/>
    <property type="match status" value="1"/>
</dbReference>
<accession>A0ABN9SBB3</accession>
<organism evidence="2 3">
    <name type="scientific">Prorocentrum cordatum</name>
    <dbReference type="NCBI Taxonomy" id="2364126"/>
    <lineage>
        <taxon>Eukaryota</taxon>
        <taxon>Sar</taxon>
        <taxon>Alveolata</taxon>
        <taxon>Dinophyceae</taxon>
        <taxon>Prorocentrales</taxon>
        <taxon>Prorocentraceae</taxon>
        <taxon>Prorocentrum</taxon>
    </lineage>
</organism>
<proteinExistence type="predicted"/>
<gene>
    <name evidence="2" type="ORF">PCOR1329_LOCUS28259</name>
</gene>
<sequence length="560" mass="62345">MQGHRKEMETLSAFLHRMDVCPDVRMQVSKQVKVKLMQRRPEAVKDMAVLDKLSLSLRHSLQLELCNPHFLEHPLLNFLSNEDTAMWEEVCMACAHFSVLVKGDNLFVFGAEAEGMYFVVRGPLSYELDASFPTQLSEHVMPGAWLSEAALWCHWRHMGCAESPGLKGAACCEVLLLRTAALIPILTRRGLIGQLAWAYALSFHHFLQECGRLLDDWPNDLVLPFGADEVIAAMPRDAKAVVGQGAIEVLRSPQDSLLASWLSEDNIQKLASEAQAGGSALFVTASRGRVRVVRCVPLVMLRIKRQDKRVFVRMRLVTRADGGQEATCKLPGGRPEAGEHPDGYLQRLLERKLKALADGIEVVRVERQSEQDNSRKFGVPTRYVHTVVSAVWHEPEGDGDASGSRPPSCRSLDQFQAPRVDLADLVLVRRVSTRSRDVDIRAKTQRARQKPVEMLSFPDPEEVYMFPGDASFYAWLTEDQFAYLKDRQGQSTLFLWLLELYRRVGVESGRPGTPAPDESSAEWAGPEDGGARVSEASSEGPNAGALWGSEHGRAPITDVL</sequence>
<keyword evidence="3" id="KW-1185">Reference proteome</keyword>
<name>A0ABN9SBB3_9DINO</name>